<reference evidence="1" key="2">
    <citation type="submission" date="2013-10" db="EMBL/GenBank/DDBJ databases">
        <authorList>
            <person name="Aslett M."/>
        </authorList>
    </citation>
    <scope>NUCLEOTIDE SEQUENCE [LARGE SCALE GENOMIC DNA]</scope>
    <source>
        <strain evidence="1">Houghton</strain>
    </source>
</reference>
<dbReference type="VEuPathDB" id="ToxoDB:EMH_0098740"/>
<dbReference type="GeneID" id="25383803"/>
<evidence type="ECO:0000313" key="1">
    <source>
        <dbReference type="EMBL" id="CDJ26891.1"/>
    </source>
</evidence>
<dbReference type="Proteomes" id="UP000030744">
    <property type="component" value="Unassembled WGS sequence"/>
</dbReference>
<protein>
    <submittedName>
        <fullName evidence="1">Uncharacterized protein</fullName>
    </submittedName>
</protein>
<organism evidence="1 2">
    <name type="scientific">Eimeria mitis</name>
    <dbReference type="NCBI Taxonomy" id="44415"/>
    <lineage>
        <taxon>Eukaryota</taxon>
        <taxon>Sar</taxon>
        <taxon>Alveolata</taxon>
        <taxon>Apicomplexa</taxon>
        <taxon>Conoidasida</taxon>
        <taxon>Coccidia</taxon>
        <taxon>Eucoccidiorida</taxon>
        <taxon>Eimeriorina</taxon>
        <taxon>Eimeriidae</taxon>
        <taxon>Eimeria</taxon>
    </lineage>
</organism>
<sequence length="155" mass="16454">MLQTTGEAVVAAAGAADAADAESQQHQRPRGEATATLKTHSNSLILAAAAVARCLQYRNSSAPQVRWGVLALLARLYDSAALFFSRCSGLPVAGSATGTLTTEQVRLILMLKHLTLLQHQQRQLLPKAGRDLCHVTQQHSTAEAVPAIRGLCCCV</sequence>
<dbReference type="RefSeq" id="XP_013349469.1">
    <property type="nucleotide sequence ID" value="XM_013494015.1"/>
</dbReference>
<reference evidence="1" key="1">
    <citation type="submission" date="2013-10" db="EMBL/GenBank/DDBJ databases">
        <title>Genomic analysis of the causative agents of coccidiosis in chickens.</title>
        <authorList>
            <person name="Reid A.J."/>
            <person name="Blake D."/>
            <person name="Billington K."/>
            <person name="Browne H."/>
            <person name="Dunn M."/>
            <person name="Hung S."/>
            <person name="Kawahara F."/>
            <person name="Miranda-Saavedra D."/>
            <person name="Mourier T."/>
            <person name="Nagra H."/>
            <person name="Otto T.D."/>
            <person name="Rawlings N."/>
            <person name="Sanchez A."/>
            <person name="Sanders M."/>
            <person name="Subramaniam C."/>
            <person name="Tay Y."/>
            <person name="Dear P."/>
            <person name="Doerig C."/>
            <person name="Gruber A."/>
            <person name="Parkinson J."/>
            <person name="Shirley M."/>
            <person name="Wan K.L."/>
            <person name="Berriman M."/>
            <person name="Tomley F."/>
            <person name="Pain A."/>
        </authorList>
    </citation>
    <scope>NUCLEOTIDE SEQUENCE [LARGE SCALE GENOMIC DNA]</scope>
    <source>
        <strain evidence="1">Houghton</strain>
    </source>
</reference>
<keyword evidence="2" id="KW-1185">Reference proteome</keyword>
<name>U6JPU9_9EIME</name>
<accession>U6JPU9</accession>
<dbReference type="EMBL" id="HG678465">
    <property type="protein sequence ID" value="CDJ26891.1"/>
    <property type="molecule type" value="Genomic_DNA"/>
</dbReference>
<gene>
    <name evidence="1" type="ORF">EMH_0098740</name>
</gene>
<evidence type="ECO:0000313" key="2">
    <source>
        <dbReference type="Proteomes" id="UP000030744"/>
    </source>
</evidence>
<proteinExistence type="predicted"/>
<dbReference type="OrthoDB" id="350958at2759"/>
<dbReference type="AlphaFoldDB" id="U6JPU9"/>